<reference evidence="12 13" key="1">
    <citation type="journal article" date="2008" name="Nature">
        <title>The genome of the model beetle and pest Tribolium castaneum.</title>
        <authorList>
            <consortium name="Tribolium Genome Sequencing Consortium"/>
            <person name="Richards S."/>
            <person name="Gibbs R.A."/>
            <person name="Weinstock G.M."/>
            <person name="Brown S.J."/>
            <person name="Denell R."/>
            <person name="Beeman R.W."/>
            <person name="Gibbs R."/>
            <person name="Beeman R.W."/>
            <person name="Brown S.J."/>
            <person name="Bucher G."/>
            <person name="Friedrich M."/>
            <person name="Grimmelikhuijzen C.J."/>
            <person name="Klingler M."/>
            <person name="Lorenzen M."/>
            <person name="Richards S."/>
            <person name="Roth S."/>
            <person name="Schroder R."/>
            <person name="Tautz D."/>
            <person name="Zdobnov E.M."/>
            <person name="Muzny D."/>
            <person name="Gibbs R.A."/>
            <person name="Weinstock G.M."/>
            <person name="Attaway T."/>
            <person name="Bell S."/>
            <person name="Buhay C.J."/>
            <person name="Chandrabose M.N."/>
            <person name="Chavez D."/>
            <person name="Clerk-Blankenburg K.P."/>
            <person name="Cree A."/>
            <person name="Dao M."/>
            <person name="Davis C."/>
            <person name="Chacko J."/>
            <person name="Dinh H."/>
            <person name="Dugan-Rocha S."/>
            <person name="Fowler G."/>
            <person name="Garner T.T."/>
            <person name="Garnes J."/>
            <person name="Gnirke A."/>
            <person name="Hawes A."/>
            <person name="Hernandez J."/>
            <person name="Hines S."/>
            <person name="Holder M."/>
            <person name="Hume J."/>
            <person name="Jhangiani S.N."/>
            <person name="Joshi V."/>
            <person name="Khan Z.M."/>
            <person name="Jackson L."/>
            <person name="Kovar C."/>
            <person name="Kowis A."/>
            <person name="Lee S."/>
            <person name="Lewis L.R."/>
            <person name="Margolis J."/>
            <person name="Morgan M."/>
            <person name="Nazareth L.V."/>
            <person name="Nguyen N."/>
            <person name="Okwuonu G."/>
            <person name="Parker D."/>
            <person name="Richards S."/>
            <person name="Ruiz S.J."/>
            <person name="Santibanez J."/>
            <person name="Savard J."/>
            <person name="Scherer S.E."/>
            <person name="Schneider B."/>
            <person name="Sodergren E."/>
            <person name="Tautz D."/>
            <person name="Vattahil S."/>
            <person name="Villasana D."/>
            <person name="White C.S."/>
            <person name="Wright R."/>
            <person name="Park Y."/>
            <person name="Beeman R.W."/>
            <person name="Lord J."/>
            <person name="Oppert B."/>
            <person name="Lorenzen M."/>
            <person name="Brown S."/>
            <person name="Wang L."/>
            <person name="Savard J."/>
            <person name="Tautz D."/>
            <person name="Richards S."/>
            <person name="Weinstock G."/>
            <person name="Gibbs R.A."/>
            <person name="Liu Y."/>
            <person name="Worley K."/>
            <person name="Weinstock G."/>
            <person name="Elsik C.G."/>
            <person name="Reese J.T."/>
            <person name="Elhaik E."/>
            <person name="Landan G."/>
            <person name="Graur D."/>
            <person name="Arensburger P."/>
            <person name="Atkinson P."/>
            <person name="Beeman R.W."/>
            <person name="Beidler J."/>
            <person name="Brown S.J."/>
            <person name="Demuth J.P."/>
            <person name="Drury D.W."/>
            <person name="Du Y.Z."/>
            <person name="Fujiwara H."/>
            <person name="Lorenzen M."/>
            <person name="Maselli V."/>
            <person name="Osanai M."/>
            <person name="Park Y."/>
            <person name="Robertson H.M."/>
            <person name="Tu Z."/>
            <person name="Wang J.J."/>
            <person name="Wang S."/>
            <person name="Richards S."/>
            <person name="Song H."/>
            <person name="Zhang L."/>
            <person name="Sodergren E."/>
            <person name="Werner D."/>
            <person name="Stanke M."/>
            <person name="Morgenstern B."/>
            <person name="Solovyev V."/>
            <person name="Kosarev P."/>
            <person name="Brown G."/>
            <person name="Chen H.C."/>
            <person name="Ermolaeva O."/>
            <person name="Hlavina W."/>
            <person name="Kapustin Y."/>
            <person name="Kiryutin B."/>
            <person name="Kitts P."/>
            <person name="Maglott D."/>
            <person name="Pruitt K."/>
            <person name="Sapojnikov V."/>
            <person name="Souvorov A."/>
            <person name="Mackey A.J."/>
            <person name="Waterhouse R.M."/>
            <person name="Wyder S."/>
            <person name="Zdobnov E.M."/>
            <person name="Zdobnov E.M."/>
            <person name="Wyder S."/>
            <person name="Kriventseva E.V."/>
            <person name="Kadowaki T."/>
            <person name="Bork P."/>
            <person name="Aranda M."/>
            <person name="Bao R."/>
            <person name="Beermann A."/>
            <person name="Berns N."/>
            <person name="Bolognesi R."/>
            <person name="Bonneton F."/>
            <person name="Bopp D."/>
            <person name="Brown S.J."/>
            <person name="Bucher G."/>
            <person name="Butts T."/>
            <person name="Chaumot A."/>
            <person name="Denell R.E."/>
            <person name="Ferrier D.E."/>
            <person name="Friedrich M."/>
            <person name="Gordon C.M."/>
            <person name="Jindra M."/>
            <person name="Klingler M."/>
            <person name="Lan Q."/>
            <person name="Lattorff H.M."/>
            <person name="Laudet V."/>
            <person name="von Levetsow C."/>
            <person name="Liu Z."/>
            <person name="Lutz R."/>
            <person name="Lynch J.A."/>
            <person name="da Fonseca R.N."/>
            <person name="Posnien N."/>
            <person name="Reuter R."/>
            <person name="Roth S."/>
            <person name="Savard J."/>
            <person name="Schinko J.B."/>
            <person name="Schmitt C."/>
            <person name="Schoppmeier M."/>
            <person name="Schroder R."/>
            <person name="Shippy T.D."/>
            <person name="Simonnet F."/>
            <person name="Marques-Souza H."/>
            <person name="Tautz D."/>
            <person name="Tomoyasu Y."/>
            <person name="Trauner J."/>
            <person name="Van der Zee M."/>
            <person name="Vervoort M."/>
            <person name="Wittkopp N."/>
            <person name="Wimmer E.A."/>
            <person name="Yang X."/>
            <person name="Jones A.K."/>
            <person name="Sattelle D.B."/>
            <person name="Ebert P.R."/>
            <person name="Nelson D."/>
            <person name="Scott J.G."/>
            <person name="Beeman R.W."/>
            <person name="Muthukrishnan S."/>
            <person name="Kramer K.J."/>
            <person name="Arakane Y."/>
            <person name="Beeman R.W."/>
            <person name="Zhu Q."/>
            <person name="Hogenkamp D."/>
            <person name="Dixit R."/>
            <person name="Oppert B."/>
            <person name="Jiang H."/>
            <person name="Zou Z."/>
            <person name="Marshall J."/>
            <person name="Elpidina E."/>
            <person name="Vinokurov K."/>
            <person name="Oppert C."/>
            <person name="Zou Z."/>
            <person name="Evans J."/>
            <person name="Lu Z."/>
            <person name="Zhao P."/>
            <person name="Sumathipala N."/>
            <person name="Altincicek B."/>
            <person name="Vilcinskas A."/>
            <person name="Williams M."/>
            <person name="Hultmark D."/>
            <person name="Hetru C."/>
            <person name="Jiang H."/>
            <person name="Grimmelikhuijzen C.J."/>
            <person name="Hauser F."/>
            <person name="Cazzamali G."/>
            <person name="Williamson M."/>
            <person name="Park Y."/>
            <person name="Li B."/>
            <person name="Tanaka Y."/>
            <person name="Predel R."/>
            <person name="Neupert S."/>
            <person name="Schachtner J."/>
            <person name="Verleyen P."/>
            <person name="Raible F."/>
            <person name="Bork P."/>
            <person name="Friedrich M."/>
            <person name="Walden K.K."/>
            <person name="Robertson H.M."/>
            <person name="Angeli S."/>
            <person name="Foret S."/>
            <person name="Bucher G."/>
            <person name="Schuetz S."/>
            <person name="Maleszka R."/>
            <person name="Wimmer E.A."/>
            <person name="Beeman R.W."/>
            <person name="Lorenzen M."/>
            <person name="Tomoyasu Y."/>
            <person name="Miller S.C."/>
            <person name="Grossmann D."/>
            <person name="Bucher G."/>
        </authorList>
    </citation>
    <scope>NUCLEOTIDE SEQUENCE [LARGE SCALE GENOMIC DNA]</scope>
    <source>
        <strain evidence="12 13">Georgia GA2</strain>
    </source>
</reference>
<keyword evidence="9" id="KW-0539">Nucleus</keyword>
<dbReference type="InterPro" id="IPR006166">
    <property type="entry name" value="ERCC4_domain"/>
</dbReference>
<dbReference type="STRING" id="7070.D6WJT6"/>
<dbReference type="SUPFAM" id="SSF52980">
    <property type="entry name" value="Restriction endonuclease-like"/>
    <property type="match status" value="1"/>
</dbReference>
<evidence type="ECO:0000259" key="11">
    <source>
        <dbReference type="SMART" id="SM00891"/>
    </source>
</evidence>
<keyword evidence="5" id="KW-0227">DNA damage</keyword>
<dbReference type="FunFam" id="3.40.50.10130:FF:000002">
    <property type="entry name" value="DNA repair endonuclease XPF"/>
    <property type="match status" value="1"/>
</dbReference>
<dbReference type="FunCoup" id="D6WJT6">
    <property type="interactions" value="1554"/>
</dbReference>
<evidence type="ECO:0000256" key="6">
    <source>
        <dbReference type="ARBA" id="ARBA00022801"/>
    </source>
</evidence>
<dbReference type="SUPFAM" id="SSF47781">
    <property type="entry name" value="RuvA domain 2-like"/>
    <property type="match status" value="1"/>
</dbReference>
<evidence type="ECO:0000256" key="4">
    <source>
        <dbReference type="ARBA" id="ARBA00022759"/>
    </source>
</evidence>
<dbReference type="PhylomeDB" id="D6WJT6"/>
<protein>
    <recommendedName>
        <fullName evidence="10">DNA repair endonuclease XPF</fullName>
    </recommendedName>
</protein>
<evidence type="ECO:0000256" key="3">
    <source>
        <dbReference type="ARBA" id="ARBA00022722"/>
    </source>
</evidence>
<dbReference type="HOGENOM" id="CLU_002265_1_0_1"/>
<evidence type="ECO:0000256" key="1">
    <source>
        <dbReference type="ARBA" id="ARBA00004123"/>
    </source>
</evidence>
<organism evidence="12 13">
    <name type="scientific">Tribolium castaneum</name>
    <name type="common">Red flour beetle</name>
    <dbReference type="NCBI Taxonomy" id="7070"/>
    <lineage>
        <taxon>Eukaryota</taxon>
        <taxon>Metazoa</taxon>
        <taxon>Ecdysozoa</taxon>
        <taxon>Arthropoda</taxon>
        <taxon>Hexapoda</taxon>
        <taxon>Insecta</taxon>
        <taxon>Pterygota</taxon>
        <taxon>Neoptera</taxon>
        <taxon>Endopterygota</taxon>
        <taxon>Coleoptera</taxon>
        <taxon>Polyphaga</taxon>
        <taxon>Cucujiformia</taxon>
        <taxon>Tenebrionidae</taxon>
        <taxon>Tenebrionidae incertae sedis</taxon>
        <taxon>Tribolium</taxon>
    </lineage>
</organism>
<dbReference type="InParanoid" id="D6WJT6"/>
<dbReference type="PANTHER" id="PTHR10150:SF0">
    <property type="entry name" value="DNA REPAIR ENDONUCLEASE XPF"/>
    <property type="match status" value="1"/>
</dbReference>
<dbReference type="SMART" id="SM00891">
    <property type="entry name" value="ERCC4"/>
    <property type="match status" value="1"/>
</dbReference>
<evidence type="ECO:0000313" key="13">
    <source>
        <dbReference type="Proteomes" id="UP000007266"/>
    </source>
</evidence>
<dbReference type="Gene3D" id="3.40.50.10130">
    <property type="match status" value="1"/>
</dbReference>
<dbReference type="InterPro" id="IPR010994">
    <property type="entry name" value="RuvA_2-like"/>
</dbReference>
<dbReference type="GO" id="GO:0000724">
    <property type="term" value="P:double-strand break repair via homologous recombination"/>
    <property type="evidence" value="ECO:0000318"/>
    <property type="project" value="GO_Central"/>
</dbReference>
<keyword evidence="3" id="KW-0540">Nuclease</keyword>
<keyword evidence="6" id="KW-0378">Hydrolase</keyword>
<proteinExistence type="inferred from homology"/>
<dbReference type="CDD" id="cd20078">
    <property type="entry name" value="XPF_nuclease_XPF_euk"/>
    <property type="match status" value="1"/>
</dbReference>
<dbReference type="GO" id="GO:0003697">
    <property type="term" value="F:single-stranded DNA binding"/>
    <property type="evidence" value="ECO:0000318"/>
    <property type="project" value="GO_Central"/>
</dbReference>
<evidence type="ECO:0000256" key="8">
    <source>
        <dbReference type="ARBA" id="ARBA00023204"/>
    </source>
</evidence>
<dbReference type="GO" id="GO:0000110">
    <property type="term" value="C:nucleotide-excision repair factor 1 complex"/>
    <property type="evidence" value="ECO:0000318"/>
    <property type="project" value="GO_Central"/>
</dbReference>
<keyword evidence="4" id="KW-0255">Endonuclease</keyword>
<dbReference type="Proteomes" id="UP000007266">
    <property type="component" value="Linkage group 5"/>
</dbReference>
<evidence type="ECO:0000256" key="7">
    <source>
        <dbReference type="ARBA" id="ARBA00023125"/>
    </source>
</evidence>
<comment type="similarity">
    <text evidence="2">Belongs to the XPF family.</text>
</comment>
<reference evidence="12 13" key="2">
    <citation type="journal article" date="2010" name="Nucleic Acids Res.">
        <title>BeetleBase in 2010: revisions to provide comprehensive genomic information for Tribolium castaneum.</title>
        <authorList>
            <person name="Kim H.S."/>
            <person name="Murphy T."/>
            <person name="Xia J."/>
            <person name="Caragea D."/>
            <person name="Park Y."/>
            <person name="Beeman R.W."/>
            <person name="Lorenzen M.D."/>
            <person name="Butcher S."/>
            <person name="Manak J.R."/>
            <person name="Brown S.J."/>
        </authorList>
    </citation>
    <scope>GENOME REANNOTATION</scope>
    <source>
        <strain evidence="12 13">Georgia GA2</strain>
    </source>
</reference>
<evidence type="ECO:0000256" key="5">
    <source>
        <dbReference type="ARBA" id="ARBA00022763"/>
    </source>
</evidence>
<dbReference type="GO" id="GO:0000014">
    <property type="term" value="F:single-stranded DNA endodeoxyribonuclease activity"/>
    <property type="evidence" value="ECO:0000318"/>
    <property type="project" value="GO_Central"/>
</dbReference>
<dbReference type="AlphaFoldDB" id="D6WJT6"/>
<evidence type="ECO:0000313" key="12">
    <source>
        <dbReference type="EMBL" id="EFA04567.1"/>
    </source>
</evidence>
<keyword evidence="7" id="KW-0238">DNA-binding</keyword>
<dbReference type="Pfam" id="PF02732">
    <property type="entry name" value="ERCC4"/>
    <property type="match status" value="1"/>
</dbReference>
<accession>D6WJT6</accession>
<evidence type="ECO:0000256" key="9">
    <source>
        <dbReference type="ARBA" id="ARBA00023242"/>
    </source>
</evidence>
<evidence type="ECO:0000256" key="2">
    <source>
        <dbReference type="ARBA" id="ARBA00010015"/>
    </source>
</evidence>
<gene>
    <name evidence="12" type="primary">AUGUSTUS-3.0.2_13011</name>
    <name evidence="12" type="ORF">TcasGA2_TC013011</name>
</gene>
<dbReference type="InterPro" id="IPR047520">
    <property type="entry name" value="XPF_nuclease"/>
</dbReference>
<keyword evidence="13" id="KW-1185">Reference proteome</keyword>
<dbReference type="InterPro" id="IPR011335">
    <property type="entry name" value="Restrct_endonuc-II-like"/>
</dbReference>
<dbReference type="Gene3D" id="1.10.150.20">
    <property type="entry name" value="5' to 3' exonuclease, C-terminal subdomain"/>
    <property type="match status" value="1"/>
</dbReference>
<keyword evidence="8" id="KW-0234">DNA repair</keyword>
<comment type="subcellular location">
    <subcellularLocation>
        <location evidence="1">Nucleus</location>
    </subcellularLocation>
</comment>
<evidence type="ECO:0000256" key="10">
    <source>
        <dbReference type="ARBA" id="ARBA00072370"/>
    </source>
</evidence>
<dbReference type="GO" id="GO:1901255">
    <property type="term" value="P:nucleotide-excision repair involved in interstrand cross-link repair"/>
    <property type="evidence" value="ECO:0000318"/>
    <property type="project" value="GO_Central"/>
</dbReference>
<feature type="domain" description="ERCC4" evidence="11">
    <location>
        <begin position="626"/>
        <end position="706"/>
    </location>
</feature>
<sequence length="870" mass="100568">MAEEDLEPSELDKLLEKTDLEYMLEFETQIFLDILHKDGLVVAAKGLNLDLVLLNLFKVYSDPGNLVMVLNASEAEEKFFINKIKDGNVHSTTFNVSITDREDAYLSGGIHFITTRILVVDLLKNRVPIDKITGFVILRAHKVLESCQEAFALRLYRQSNKTGFIKAFSNSVQSFTMGFGHVERIMRTIFVKELYIWPRFHSMVIQSLKQYEPQVIELHIPISENMSKMQTYILELMNITVKELKRINKTVELQEITVENCLTKKFQKNLQMQLDGIWNQLSEKSKQLVADLKTLRHLIITMHYADPVTFYSTLSSYRTMEYAQTATWVLTEPAELLFSQASSLIFTGDKELNPEFCPKWKSLLELLKVEIPHEIEKMKTRENKILILCSDQKTCYQLSQLLTHGPHKYLFFNALDKKVTFKKINDSFQQCGKIEEGPEAAKKPKLDESNVNESEEIKSSYVLTMSQTPGDDSQYIFEQCEEWENMNITQICQSLTAPTVLIQTFKGTPNLQRTLEEINPSFIIMYHSSITAIREIEMFEAHRKRETSLKTYFLIHGETVEEQSYLTSLRREKEAFEYLIETKSKMVVPEDQDGKSDLCLTLQRDLKSPSKSTRQGGRPEEAPRKYVIVDMREFRSDLPALIHKRGLDIEPVTITVGDYILTPEICVERKSLSDLVGSLNSGRLYQQCTQMFRYYAKPMLLIEFDQNKPFSWQNQYMVSSDTNSFDIQKKLLLLTLHFPKLKIIWSPSPYATAQLFEELKEGKEEPNVEYAAAIGGNQDLDLVETKYNSNIYDFVQKLPGINSKNIDTFLRRVKSMDNAVKMSENELREVLGNPNDARALYGALHNDQNPKELETKTKGQWARKRFAKKK</sequence>
<dbReference type="GO" id="GO:0000712">
    <property type="term" value="P:resolution of meiotic recombination intermediates"/>
    <property type="evidence" value="ECO:0000318"/>
    <property type="project" value="GO_Central"/>
</dbReference>
<dbReference type="PANTHER" id="PTHR10150">
    <property type="entry name" value="DNA REPAIR ENDONUCLEASE XPF"/>
    <property type="match status" value="1"/>
</dbReference>
<dbReference type="OrthoDB" id="361020at2759"/>
<dbReference type="OMA" id="THILDIM"/>
<dbReference type="GO" id="GO:0003684">
    <property type="term" value="F:damaged DNA binding"/>
    <property type="evidence" value="ECO:0000318"/>
    <property type="project" value="GO_Central"/>
</dbReference>
<dbReference type="KEGG" id="tca:100142060"/>
<dbReference type="eggNOG" id="KOG0442">
    <property type="taxonomic scope" value="Eukaryota"/>
</dbReference>
<name>D6WJT6_TRICA</name>
<dbReference type="EMBL" id="KQ971343">
    <property type="protein sequence ID" value="EFA04567.1"/>
    <property type="molecule type" value="Genomic_DNA"/>
</dbReference>